<keyword evidence="1" id="KW-0378">Hydrolase</keyword>
<keyword evidence="5" id="KW-1185">Reference proteome</keyword>
<dbReference type="Proteomes" id="UP001301797">
    <property type="component" value="Chromosome"/>
</dbReference>
<dbReference type="EC" id="3.6.1.7" evidence="1"/>
<feature type="domain" description="Acylphosphatase-like" evidence="3">
    <location>
        <begin position="22"/>
        <end position="107"/>
    </location>
</feature>
<comment type="similarity">
    <text evidence="2">Belongs to the acylphosphatase family.</text>
</comment>
<dbReference type="InterPro" id="IPR001792">
    <property type="entry name" value="Acylphosphatase-like_dom"/>
</dbReference>
<protein>
    <recommendedName>
        <fullName evidence="1">acylphosphatase</fullName>
        <ecNumber evidence="1">3.6.1.7</ecNumber>
    </recommendedName>
</protein>
<dbReference type="InterPro" id="IPR036046">
    <property type="entry name" value="Acylphosphatase-like_dom_sf"/>
</dbReference>
<gene>
    <name evidence="4" type="ORF">F1737_09095</name>
</gene>
<evidence type="ECO:0000259" key="3">
    <source>
        <dbReference type="PROSITE" id="PS51160"/>
    </source>
</evidence>
<name>A0AA97FEJ8_9EURY</name>
<dbReference type="PANTHER" id="PTHR47268:SF4">
    <property type="entry name" value="ACYLPHOSPHATASE"/>
    <property type="match status" value="1"/>
</dbReference>
<evidence type="ECO:0000256" key="2">
    <source>
        <dbReference type="RuleBase" id="RU004168"/>
    </source>
</evidence>
<organism evidence="4 5">
    <name type="scientific">Methanochimaera problematica</name>
    <dbReference type="NCBI Taxonomy" id="2609417"/>
    <lineage>
        <taxon>Archaea</taxon>
        <taxon>Methanobacteriati</taxon>
        <taxon>Methanobacteriota</taxon>
        <taxon>Stenosarchaea group</taxon>
        <taxon>Methanomicrobia</taxon>
        <taxon>Methanomicrobiales</taxon>
        <taxon>Methanomicrobiaceae</taxon>
        <taxon>Methanochimaera</taxon>
    </lineage>
</organism>
<feature type="active site" evidence="1">
    <location>
        <position position="55"/>
    </location>
</feature>
<reference evidence="4 5" key="1">
    <citation type="submission" date="2019-09" db="EMBL/GenBank/DDBJ databases">
        <title>The complete genome of Methanoplanus sp. FWC-SCC4.</title>
        <authorList>
            <person name="Chen S.-C."/>
            <person name="Zhou Y.-Z."/>
            <person name="Lai M.-C."/>
        </authorList>
    </citation>
    <scope>NUCLEOTIDE SEQUENCE [LARGE SCALE GENOMIC DNA]</scope>
    <source>
        <strain evidence="4 5">FWC-SCC4</strain>
    </source>
</reference>
<dbReference type="PROSITE" id="PS00150">
    <property type="entry name" value="ACYLPHOSPHATASE_1"/>
    <property type="match status" value="1"/>
</dbReference>
<evidence type="ECO:0000313" key="5">
    <source>
        <dbReference type="Proteomes" id="UP001301797"/>
    </source>
</evidence>
<dbReference type="PROSITE" id="PS51160">
    <property type="entry name" value="ACYLPHOSPHATASE_3"/>
    <property type="match status" value="1"/>
</dbReference>
<evidence type="ECO:0000256" key="1">
    <source>
        <dbReference type="PROSITE-ProRule" id="PRU00520"/>
    </source>
</evidence>
<dbReference type="AlphaFoldDB" id="A0AA97FEJ8"/>
<dbReference type="InterPro" id="IPR017968">
    <property type="entry name" value="Acylphosphatase_CS"/>
</dbReference>
<comment type="catalytic activity">
    <reaction evidence="1">
        <text>an acyl phosphate + H2O = a carboxylate + phosphate + H(+)</text>
        <dbReference type="Rhea" id="RHEA:14965"/>
        <dbReference type="ChEBI" id="CHEBI:15377"/>
        <dbReference type="ChEBI" id="CHEBI:15378"/>
        <dbReference type="ChEBI" id="CHEBI:29067"/>
        <dbReference type="ChEBI" id="CHEBI:43474"/>
        <dbReference type="ChEBI" id="CHEBI:59918"/>
        <dbReference type="EC" id="3.6.1.7"/>
    </reaction>
</comment>
<dbReference type="Gene3D" id="3.30.70.100">
    <property type="match status" value="1"/>
</dbReference>
<accession>A0AA97FEJ8</accession>
<dbReference type="GO" id="GO:0003998">
    <property type="term" value="F:acylphosphatase activity"/>
    <property type="evidence" value="ECO:0007669"/>
    <property type="project" value="UniProtKB-EC"/>
</dbReference>
<feature type="active site" evidence="1">
    <location>
        <position position="37"/>
    </location>
</feature>
<sequence>MFSDAANDNNIQEIQEKGEIKTIEAYVSGQVQGVGFRACARKIALGLSLTGEVMNLDDGRVYLVATGENVILEKFISSLYECPRAYLREISCNEITKKEFSDFTILRNI</sequence>
<dbReference type="Pfam" id="PF00708">
    <property type="entry name" value="Acylphosphatase"/>
    <property type="match status" value="1"/>
</dbReference>
<dbReference type="SUPFAM" id="SSF54975">
    <property type="entry name" value="Acylphosphatase/BLUF domain-like"/>
    <property type="match status" value="1"/>
</dbReference>
<dbReference type="EMBL" id="CP043875">
    <property type="protein sequence ID" value="WOF16833.1"/>
    <property type="molecule type" value="Genomic_DNA"/>
</dbReference>
<dbReference type="PANTHER" id="PTHR47268">
    <property type="entry name" value="ACYLPHOSPHATASE"/>
    <property type="match status" value="1"/>
</dbReference>
<evidence type="ECO:0000313" key="4">
    <source>
        <dbReference type="EMBL" id="WOF16833.1"/>
    </source>
</evidence>
<dbReference type="KEGG" id="mefw:F1737_09095"/>
<proteinExistence type="inferred from homology"/>
<dbReference type="InterPro" id="IPR020456">
    <property type="entry name" value="Acylphosphatase"/>
</dbReference>